<dbReference type="EnsemblMetazoa" id="AEPI002954-RA">
    <property type="protein sequence ID" value="AEPI002954-PA"/>
    <property type="gene ID" value="AEPI002954"/>
</dbReference>
<dbReference type="Gene3D" id="2.40.10.10">
    <property type="entry name" value="Trypsin-like serine proteases"/>
    <property type="match status" value="3"/>
</dbReference>
<dbReference type="PANTHER" id="PTHR24260:SF136">
    <property type="entry name" value="GH08193P-RELATED"/>
    <property type="match status" value="1"/>
</dbReference>
<dbReference type="InterPro" id="IPR018114">
    <property type="entry name" value="TRYPSIN_HIS"/>
</dbReference>
<organism evidence="11 12">
    <name type="scientific">Anopheles epiroticus</name>
    <dbReference type="NCBI Taxonomy" id="199890"/>
    <lineage>
        <taxon>Eukaryota</taxon>
        <taxon>Metazoa</taxon>
        <taxon>Ecdysozoa</taxon>
        <taxon>Arthropoda</taxon>
        <taxon>Hexapoda</taxon>
        <taxon>Insecta</taxon>
        <taxon>Pterygota</taxon>
        <taxon>Neoptera</taxon>
        <taxon>Endopterygota</taxon>
        <taxon>Diptera</taxon>
        <taxon>Nematocera</taxon>
        <taxon>Culicoidea</taxon>
        <taxon>Culicidae</taxon>
        <taxon>Anophelinae</taxon>
        <taxon>Anopheles</taxon>
    </lineage>
</organism>
<dbReference type="SMART" id="SM00020">
    <property type="entry name" value="Tryp_SPc"/>
    <property type="match status" value="2"/>
</dbReference>
<keyword evidence="3" id="KW-0399">Innate immunity</keyword>
<dbReference type="CDD" id="cd00190">
    <property type="entry name" value="Tryp_SPc"/>
    <property type="match status" value="1"/>
</dbReference>
<keyword evidence="4 9" id="KW-0732">Signal</keyword>
<dbReference type="PANTHER" id="PTHR24260">
    <property type="match status" value="1"/>
</dbReference>
<reference evidence="11" key="2">
    <citation type="submission" date="2020-05" db="UniProtKB">
        <authorList>
            <consortium name="EnsemblMetazoa"/>
        </authorList>
    </citation>
    <scope>IDENTIFICATION</scope>
    <source>
        <strain evidence="11">Epiroticus2</strain>
    </source>
</reference>
<keyword evidence="2" id="KW-0964">Secreted</keyword>
<keyword evidence="12" id="KW-1185">Reference proteome</keyword>
<dbReference type="GO" id="GO:0004252">
    <property type="term" value="F:serine-type endopeptidase activity"/>
    <property type="evidence" value="ECO:0007669"/>
    <property type="project" value="InterPro"/>
</dbReference>
<dbReference type="GO" id="GO:0005576">
    <property type="term" value="C:extracellular region"/>
    <property type="evidence" value="ECO:0007669"/>
    <property type="project" value="UniProtKB-SubCell"/>
</dbReference>
<dbReference type="Pfam" id="PF00089">
    <property type="entry name" value="Trypsin"/>
    <property type="match status" value="2"/>
</dbReference>
<proteinExistence type="inferred from homology"/>
<dbReference type="InterPro" id="IPR009003">
    <property type="entry name" value="Peptidase_S1_PA"/>
</dbReference>
<evidence type="ECO:0000313" key="11">
    <source>
        <dbReference type="EnsemblMetazoa" id="AEPI002954-PA"/>
    </source>
</evidence>
<evidence type="ECO:0000256" key="7">
    <source>
        <dbReference type="ARBA" id="ARBA00023180"/>
    </source>
</evidence>
<evidence type="ECO:0000256" key="1">
    <source>
        <dbReference type="ARBA" id="ARBA00004613"/>
    </source>
</evidence>
<dbReference type="InterPro" id="IPR051333">
    <property type="entry name" value="CLIP_Serine_Protease"/>
</dbReference>
<sequence length="575" mass="64452">MGKVISECWGIPIQLMVLLVLLLVLQQSTDVASSTCGVRRLAPMGLVTKGIKAEPGDWPWHVALFARVQGSKPEYKCGGSIISENFVLSAAHCIEEPNPDPYFLKAGLYHLYNDTDPNTVLYNLFEIILHPKYDSRKFYNDIALMRPDRVISFASFVVFPICLWPAHDSSIIDVLSKPGIAVGFGFDETHRISETLQQATMKVIEKQKCIEQLPEHVRFLPQDVGKLCAIGSEAGANVCSGDSGGGLYFAKDQVWYLRGIVSAAARRDLDTGEATCNAALPATYTDVAQYSSWIRAHQRMVDQRNLLKLEDCGVARNSEMQDEMQKPVFNQYPWNVLLEFRQLDKTQTHLVCSGVLVHPRYVLTVGHCIEGIFSNYQLKSVRLGEYNIRSVEDSDPSAPGTTITSQSVDIEQVLFHPSYNKPLYTNDLALLKLKHNADTNKPNIKPICLPSIDDYKESSLTLSGWKRNKYIFPKLERDAMNLSSAASCLTQYEKLGIHLPASDDVLCAVYKTRPKGHCHNYATGSPLQYIKRVDKVPRYFLAGMMVFNFPYCRAEGSEMFVNLDSAANWIKETVV</sequence>
<comment type="similarity">
    <text evidence="8">Belongs to the peptidase S1 family. CLIP subfamily.</text>
</comment>
<evidence type="ECO:0000313" key="12">
    <source>
        <dbReference type="Proteomes" id="UP000075885"/>
    </source>
</evidence>
<evidence type="ECO:0000256" key="5">
    <source>
        <dbReference type="ARBA" id="ARBA00022859"/>
    </source>
</evidence>
<keyword evidence="6" id="KW-1015">Disulfide bond</keyword>
<dbReference type="Proteomes" id="UP000075885">
    <property type="component" value="Unassembled WGS sequence"/>
</dbReference>
<dbReference type="InterPro" id="IPR043504">
    <property type="entry name" value="Peptidase_S1_PA_chymotrypsin"/>
</dbReference>
<evidence type="ECO:0000256" key="6">
    <source>
        <dbReference type="ARBA" id="ARBA00023157"/>
    </source>
</evidence>
<dbReference type="SUPFAM" id="SSF50494">
    <property type="entry name" value="Trypsin-like serine proteases"/>
    <property type="match status" value="2"/>
</dbReference>
<protein>
    <recommendedName>
        <fullName evidence="10">Peptidase S1 domain-containing protein</fullName>
    </recommendedName>
</protein>
<keyword evidence="7" id="KW-0325">Glycoprotein</keyword>
<dbReference type="STRING" id="199890.A0A182P7Q1"/>
<evidence type="ECO:0000256" key="8">
    <source>
        <dbReference type="ARBA" id="ARBA00024195"/>
    </source>
</evidence>
<dbReference type="InterPro" id="IPR001314">
    <property type="entry name" value="Peptidase_S1A"/>
</dbReference>
<dbReference type="PRINTS" id="PR00722">
    <property type="entry name" value="CHYMOTRYPSIN"/>
</dbReference>
<feature type="domain" description="Peptidase S1" evidence="10">
    <location>
        <begin position="47"/>
        <end position="299"/>
    </location>
</feature>
<dbReference type="FunFam" id="2.40.10.10:FF:000028">
    <property type="entry name" value="Serine protease easter"/>
    <property type="match status" value="1"/>
</dbReference>
<dbReference type="GO" id="GO:0045087">
    <property type="term" value="P:innate immune response"/>
    <property type="evidence" value="ECO:0007669"/>
    <property type="project" value="UniProtKB-KW"/>
</dbReference>
<dbReference type="PROSITE" id="PS50240">
    <property type="entry name" value="TRYPSIN_DOM"/>
    <property type="match status" value="2"/>
</dbReference>
<accession>A0A182P7Q1</accession>
<dbReference type="GO" id="GO:0006508">
    <property type="term" value="P:proteolysis"/>
    <property type="evidence" value="ECO:0007669"/>
    <property type="project" value="InterPro"/>
</dbReference>
<evidence type="ECO:0000256" key="3">
    <source>
        <dbReference type="ARBA" id="ARBA00022588"/>
    </source>
</evidence>
<evidence type="ECO:0000256" key="9">
    <source>
        <dbReference type="SAM" id="SignalP"/>
    </source>
</evidence>
<feature type="domain" description="Peptidase S1" evidence="10">
    <location>
        <begin position="314"/>
        <end position="575"/>
    </location>
</feature>
<reference evidence="12" key="1">
    <citation type="submission" date="2013-03" db="EMBL/GenBank/DDBJ databases">
        <title>The Genome Sequence of Anopheles epiroticus epiroticus2.</title>
        <authorList>
            <consortium name="The Broad Institute Genomics Platform"/>
            <person name="Neafsey D.E."/>
            <person name="Howell P."/>
            <person name="Walker B."/>
            <person name="Young S.K."/>
            <person name="Zeng Q."/>
            <person name="Gargeya S."/>
            <person name="Fitzgerald M."/>
            <person name="Haas B."/>
            <person name="Abouelleil A."/>
            <person name="Allen A.W."/>
            <person name="Alvarado L."/>
            <person name="Arachchi H.M."/>
            <person name="Berlin A.M."/>
            <person name="Chapman S.B."/>
            <person name="Gainer-Dewar J."/>
            <person name="Goldberg J."/>
            <person name="Griggs A."/>
            <person name="Gujja S."/>
            <person name="Hansen M."/>
            <person name="Howarth C."/>
            <person name="Imamovic A."/>
            <person name="Ireland A."/>
            <person name="Larimer J."/>
            <person name="McCowan C."/>
            <person name="Murphy C."/>
            <person name="Pearson M."/>
            <person name="Poon T.W."/>
            <person name="Priest M."/>
            <person name="Roberts A."/>
            <person name="Saif S."/>
            <person name="Shea T."/>
            <person name="Sisk P."/>
            <person name="Sykes S."/>
            <person name="Wortman J."/>
            <person name="Nusbaum C."/>
            <person name="Birren B."/>
        </authorList>
    </citation>
    <scope>NUCLEOTIDE SEQUENCE [LARGE SCALE GENOMIC DNA]</scope>
    <source>
        <strain evidence="12">Epiroticus2</strain>
    </source>
</reference>
<comment type="subcellular location">
    <subcellularLocation>
        <location evidence="1">Secreted</location>
    </subcellularLocation>
</comment>
<dbReference type="VEuPathDB" id="VectorBase:AEPI002954"/>
<dbReference type="PROSITE" id="PS00134">
    <property type="entry name" value="TRYPSIN_HIS"/>
    <property type="match status" value="1"/>
</dbReference>
<feature type="chain" id="PRO_5008131058" description="Peptidase S1 domain-containing protein" evidence="9">
    <location>
        <begin position="34"/>
        <end position="575"/>
    </location>
</feature>
<dbReference type="InterPro" id="IPR001254">
    <property type="entry name" value="Trypsin_dom"/>
</dbReference>
<evidence type="ECO:0000256" key="4">
    <source>
        <dbReference type="ARBA" id="ARBA00022729"/>
    </source>
</evidence>
<evidence type="ECO:0000259" key="10">
    <source>
        <dbReference type="PROSITE" id="PS50240"/>
    </source>
</evidence>
<feature type="signal peptide" evidence="9">
    <location>
        <begin position="1"/>
        <end position="33"/>
    </location>
</feature>
<name>A0A182P7Q1_9DIPT</name>
<evidence type="ECO:0000256" key="2">
    <source>
        <dbReference type="ARBA" id="ARBA00022525"/>
    </source>
</evidence>
<dbReference type="AlphaFoldDB" id="A0A182P7Q1"/>
<dbReference type="FunFam" id="2.40.10.10:FF:000068">
    <property type="entry name" value="transmembrane protease serine 2"/>
    <property type="match status" value="1"/>
</dbReference>
<keyword evidence="5" id="KW-0391">Immunity</keyword>